<name>A0AAV8YX20_9CUCU</name>
<evidence type="ECO:0000313" key="3">
    <source>
        <dbReference type="Proteomes" id="UP001162162"/>
    </source>
</evidence>
<dbReference type="EMBL" id="JAPWTK010000035">
    <property type="protein sequence ID" value="KAJ8955918.1"/>
    <property type="molecule type" value="Genomic_DNA"/>
</dbReference>
<dbReference type="PANTHER" id="PTHR23279:SF13">
    <property type="entry name" value="DEFECTIVE PROBOSCIS EXTENSION RESPONSE 21"/>
    <property type="match status" value="1"/>
</dbReference>
<gene>
    <name evidence="2" type="ORF">NQ318_005466</name>
</gene>
<dbReference type="PANTHER" id="PTHR23279">
    <property type="entry name" value="DEFECTIVE PROBOSCIS EXTENSION RESPONSE DPR -RELATED"/>
    <property type="match status" value="1"/>
</dbReference>
<comment type="caution">
    <text evidence="2">The sequence shown here is derived from an EMBL/GenBank/DDBJ whole genome shotgun (WGS) entry which is preliminary data.</text>
</comment>
<accession>A0AAV8YX20</accession>
<evidence type="ECO:0000259" key="1">
    <source>
        <dbReference type="PROSITE" id="PS50835"/>
    </source>
</evidence>
<dbReference type="SUPFAM" id="SSF48726">
    <property type="entry name" value="Immunoglobulin"/>
    <property type="match status" value="1"/>
</dbReference>
<sequence length="155" mass="17949">MTNTFLEPITTLLGGPEMYINKGSTMNLTCVVKHSPEPPPSIYWTHNSQFYSLNVSDLAFTYGYRRKMIVPHLLKLYEQRVNFKFLVKLGKHFTEAYAMLKEIYGKEYLTVYKFLNSLNSLKRGVNRPKTIRAPDGPQRQKRTKTLVNQSAKIVV</sequence>
<dbReference type="GO" id="GO:0050808">
    <property type="term" value="P:synapse organization"/>
    <property type="evidence" value="ECO:0007669"/>
    <property type="project" value="TreeGrafter"/>
</dbReference>
<dbReference type="InterPro" id="IPR037448">
    <property type="entry name" value="Zig-8"/>
</dbReference>
<feature type="domain" description="Ig-like" evidence="1">
    <location>
        <begin position="8"/>
        <end position="49"/>
    </location>
</feature>
<keyword evidence="3" id="KW-1185">Reference proteome</keyword>
<organism evidence="2 3">
    <name type="scientific">Aromia moschata</name>
    <dbReference type="NCBI Taxonomy" id="1265417"/>
    <lineage>
        <taxon>Eukaryota</taxon>
        <taxon>Metazoa</taxon>
        <taxon>Ecdysozoa</taxon>
        <taxon>Arthropoda</taxon>
        <taxon>Hexapoda</taxon>
        <taxon>Insecta</taxon>
        <taxon>Pterygota</taxon>
        <taxon>Neoptera</taxon>
        <taxon>Endopterygota</taxon>
        <taxon>Coleoptera</taxon>
        <taxon>Polyphaga</taxon>
        <taxon>Cucujiformia</taxon>
        <taxon>Chrysomeloidea</taxon>
        <taxon>Cerambycidae</taxon>
        <taxon>Cerambycinae</taxon>
        <taxon>Callichromatini</taxon>
        <taxon>Aromia</taxon>
    </lineage>
</organism>
<protein>
    <recommendedName>
        <fullName evidence="1">Ig-like domain-containing protein</fullName>
    </recommendedName>
</protein>
<dbReference type="InterPro" id="IPR007110">
    <property type="entry name" value="Ig-like_dom"/>
</dbReference>
<evidence type="ECO:0000313" key="2">
    <source>
        <dbReference type="EMBL" id="KAJ8955918.1"/>
    </source>
</evidence>
<dbReference type="InterPro" id="IPR036179">
    <property type="entry name" value="Ig-like_dom_sf"/>
</dbReference>
<dbReference type="PROSITE" id="PS50835">
    <property type="entry name" value="IG_LIKE"/>
    <property type="match status" value="1"/>
</dbReference>
<dbReference type="AlphaFoldDB" id="A0AAV8YX20"/>
<proteinExistence type="predicted"/>
<dbReference type="GO" id="GO:0032589">
    <property type="term" value="C:neuron projection membrane"/>
    <property type="evidence" value="ECO:0007669"/>
    <property type="project" value="TreeGrafter"/>
</dbReference>
<reference evidence="2" key="1">
    <citation type="journal article" date="2023" name="Insect Mol. Biol.">
        <title>Genome sequencing provides insights into the evolution of gene families encoding plant cell wall-degrading enzymes in longhorned beetles.</title>
        <authorList>
            <person name="Shin N.R."/>
            <person name="Okamura Y."/>
            <person name="Kirsch R."/>
            <person name="Pauchet Y."/>
        </authorList>
    </citation>
    <scope>NUCLEOTIDE SEQUENCE</scope>
    <source>
        <strain evidence="2">AMC_N1</strain>
    </source>
</reference>
<dbReference type="Proteomes" id="UP001162162">
    <property type="component" value="Unassembled WGS sequence"/>
</dbReference>
<dbReference type="Gene3D" id="2.60.40.10">
    <property type="entry name" value="Immunoglobulins"/>
    <property type="match status" value="1"/>
</dbReference>
<dbReference type="InterPro" id="IPR013783">
    <property type="entry name" value="Ig-like_fold"/>
</dbReference>